<keyword evidence="8" id="KW-1185">Reference proteome</keyword>
<evidence type="ECO:0000256" key="1">
    <source>
        <dbReference type="ARBA" id="ARBA00004123"/>
    </source>
</evidence>
<feature type="compositionally biased region" description="Basic residues" evidence="6">
    <location>
        <begin position="516"/>
        <end position="530"/>
    </location>
</feature>
<dbReference type="EMBL" id="LGAV01000005">
    <property type="protein sequence ID" value="KOS13594.1"/>
    <property type="molecule type" value="Genomic_DNA"/>
</dbReference>
<dbReference type="GO" id="GO:0006357">
    <property type="term" value="P:regulation of transcription by RNA polymerase II"/>
    <property type="evidence" value="ECO:0007669"/>
    <property type="project" value="TreeGrafter"/>
</dbReference>
<dbReference type="GeneID" id="28728402"/>
<dbReference type="GO" id="GO:0003713">
    <property type="term" value="F:transcription coactivator activity"/>
    <property type="evidence" value="ECO:0007669"/>
    <property type="project" value="TreeGrafter"/>
</dbReference>
<protein>
    <submittedName>
        <fullName evidence="7">Uncharacterized protein</fullName>
    </submittedName>
</protein>
<dbReference type="RefSeq" id="XP_017991226.1">
    <property type="nucleotide sequence ID" value="XM_018136527.1"/>
</dbReference>
<evidence type="ECO:0000256" key="4">
    <source>
        <dbReference type="ARBA" id="ARBA00023163"/>
    </source>
</evidence>
<dbReference type="Proteomes" id="UP000037751">
    <property type="component" value="Unassembled WGS sequence"/>
</dbReference>
<gene>
    <name evidence="7" type="ORF">Malapachy_2032</name>
</gene>
<feature type="region of interest" description="Disordered" evidence="6">
    <location>
        <begin position="400"/>
        <end position="422"/>
    </location>
</feature>
<evidence type="ECO:0000313" key="7">
    <source>
        <dbReference type="EMBL" id="KOS13594.1"/>
    </source>
</evidence>
<dbReference type="STRING" id="77020.A0A0M8MSR1"/>
<proteinExistence type="inferred from homology"/>
<dbReference type="GO" id="GO:0005634">
    <property type="term" value="C:nucleus"/>
    <property type="evidence" value="ECO:0007669"/>
    <property type="project" value="UniProtKB-SubCell"/>
</dbReference>
<organism evidence="7 8">
    <name type="scientific">Malassezia pachydermatis</name>
    <dbReference type="NCBI Taxonomy" id="77020"/>
    <lineage>
        <taxon>Eukaryota</taxon>
        <taxon>Fungi</taxon>
        <taxon>Dikarya</taxon>
        <taxon>Basidiomycota</taxon>
        <taxon>Ustilaginomycotina</taxon>
        <taxon>Malasseziomycetes</taxon>
        <taxon>Malasseziales</taxon>
        <taxon>Malasseziaceae</taxon>
        <taxon>Malassezia</taxon>
    </lineage>
</organism>
<dbReference type="PANTHER" id="PTHR13556">
    <property type="entry name" value="TRANSCRIPTIONAL ADAPTER 3-RELATED"/>
    <property type="match status" value="1"/>
</dbReference>
<keyword evidence="3" id="KW-0805">Transcription regulation</keyword>
<dbReference type="PANTHER" id="PTHR13556:SF2">
    <property type="entry name" value="TRANSCRIPTIONAL ADAPTER 3"/>
    <property type="match status" value="1"/>
</dbReference>
<dbReference type="Pfam" id="PF10198">
    <property type="entry name" value="Ada3"/>
    <property type="match status" value="1"/>
</dbReference>
<reference evidence="7 8" key="1">
    <citation type="submission" date="2015-07" db="EMBL/GenBank/DDBJ databases">
        <title>Draft Genome Sequence of Malassezia furfur CBS1878 and Malassezia pachydermatis CBS1879.</title>
        <authorList>
            <person name="Triana S."/>
            <person name="Ohm R."/>
            <person name="Gonzalez A."/>
            <person name="DeCock H."/>
            <person name="Restrepo S."/>
            <person name="Celis A."/>
        </authorList>
    </citation>
    <scope>NUCLEOTIDE SEQUENCE [LARGE SCALE GENOMIC DNA]</scope>
    <source>
        <strain evidence="7 8">CBS 1879</strain>
    </source>
</reference>
<dbReference type="InterPro" id="IPR019340">
    <property type="entry name" value="Histone_AcTrfase_su3"/>
</dbReference>
<dbReference type="GO" id="GO:0000124">
    <property type="term" value="C:SAGA complex"/>
    <property type="evidence" value="ECO:0007669"/>
    <property type="project" value="TreeGrafter"/>
</dbReference>
<evidence type="ECO:0000256" key="3">
    <source>
        <dbReference type="ARBA" id="ARBA00023015"/>
    </source>
</evidence>
<feature type="compositionally biased region" description="Low complexity" evidence="6">
    <location>
        <begin position="402"/>
        <end position="413"/>
    </location>
</feature>
<evidence type="ECO:0000256" key="5">
    <source>
        <dbReference type="ARBA" id="ARBA00023242"/>
    </source>
</evidence>
<sequence>MYRRYMGTAGSSATSIPSVDELADLVRHLQALQQDALTRAQTLADERPGNSGRVSAQGAGTKWKGKDTRVKEEDLEAESLEPNAEGGESSGDEWEPEDSRRRANVNRTYGRQGAWRTKEGPTSDAETEAIDEAQTPVMPRMKMRRAPLSVKLRLTQPDDAARVRSEMRSTPLTENDDVPEQIVDLHGESFTDPTTFSWEVPHEPEATILPKREPLRLPWPYPTHPLDVHEDFADRDWRERESMYTVSDTTAGPSVVPKEAGRGRQTKEASQVSITTFYNYVDTFFKPVTEDDLAWLSSKVDDPSPFQFPELGTHYRQVWDKEDRELQGLLQSGDVSLSSKTRPSTVDEDELPLAQTMPSPFNASSLSLQDMTAEHMYNRLAHGGPLIERLIASLIVPPPSGSPSSSAAALEAATESDLTPPPDIQKPLSDMEAQARQACEAIGLMEPGAPIPWDDQADGPIGSALRLAQARLRRQMKANEERKARLFKVAQDRMAFQDYQACLQAVDREIESSWTKRTRQIKASAGKKRKAEAEAGPSRPQLPETLPEALQRRKKLKAAFEPLFAKIPHAYAPPTESIYHGIEK</sequence>
<name>A0A0M8MSR1_9BASI</name>
<feature type="region of interest" description="Disordered" evidence="6">
    <location>
        <begin position="42"/>
        <end position="128"/>
    </location>
</feature>
<evidence type="ECO:0000313" key="8">
    <source>
        <dbReference type="Proteomes" id="UP000037751"/>
    </source>
</evidence>
<dbReference type="OrthoDB" id="1232at2759"/>
<dbReference type="AlphaFoldDB" id="A0A0M8MSR1"/>
<dbReference type="VEuPathDB" id="FungiDB:Malapachy_2032"/>
<feature type="region of interest" description="Disordered" evidence="6">
    <location>
        <begin position="513"/>
        <end position="550"/>
    </location>
</feature>
<accession>A0A0M8MSR1</accession>
<keyword evidence="4" id="KW-0804">Transcription</keyword>
<keyword evidence="5" id="KW-0539">Nucleus</keyword>
<feature type="region of interest" description="Disordered" evidence="6">
    <location>
        <begin position="244"/>
        <end position="268"/>
    </location>
</feature>
<evidence type="ECO:0000256" key="2">
    <source>
        <dbReference type="ARBA" id="ARBA00005330"/>
    </source>
</evidence>
<comment type="caution">
    <text evidence="7">The sequence shown here is derived from an EMBL/GenBank/DDBJ whole genome shotgun (WGS) entry which is preliminary data.</text>
</comment>
<comment type="subcellular location">
    <subcellularLocation>
        <location evidence="1">Nucleus</location>
    </subcellularLocation>
</comment>
<comment type="similarity">
    <text evidence="2">Belongs to the NGG1 family.</text>
</comment>
<evidence type="ECO:0000256" key="6">
    <source>
        <dbReference type="SAM" id="MobiDB-lite"/>
    </source>
</evidence>